<protein>
    <submittedName>
        <fullName evidence="2">Uncharacterized protein DKFZp667I0321</fullName>
    </submittedName>
</protein>
<feature type="signal peptide" evidence="1">
    <location>
        <begin position="1"/>
        <end position="15"/>
    </location>
</feature>
<dbReference type="AlphaFoldDB" id="Q5JPB5"/>
<feature type="non-terminal residue" evidence="2">
    <location>
        <position position="1"/>
    </location>
</feature>
<sequence length="175" mass="18877">MLSHSSLTLAAPVLCAVLSSLPWRWRHLCCVPCYPTLLWRWRHLCCVPCYPLFPGTGGTCAVCRVTPLFPGAGGTCAMCRVILSSLALVAPVLCAVLSSLPWRWWHLCCVLCYPLFPGAGGTCAMCRVILSSLALAARTLCAGVFTSSLWGIRLETCFLPALKGCNSFVLTVPLN</sequence>
<organism evidence="2">
    <name type="scientific">Homo sapiens</name>
    <name type="common">Human</name>
    <dbReference type="NCBI Taxonomy" id="9606"/>
    <lineage>
        <taxon>Eukaryota</taxon>
        <taxon>Metazoa</taxon>
        <taxon>Chordata</taxon>
        <taxon>Craniata</taxon>
        <taxon>Vertebrata</taxon>
        <taxon>Euteleostomi</taxon>
        <taxon>Mammalia</taxon>
        <taxon>Eutheria</taxon>
        <taxon>Euarchontoglires</taxon>
        <taxon>Primates</taxon>
        <taxon>Haplorrhini</taxon>
        <taxon>Catarrhini</taxon>
        <taxon>Hominidae</taxon>
        <taxon>Homo</taxon>
    </lineage>
</organism>
<proteinExistence type="evidence at transcript level"/>
<evidence type="ECO:0000256" key="1">
    <source>
        <dbReference type="SAM" id="SignalP"/>
    </source>
</evidence>
<keyword evidence="1" id="KW-0732">Signal</keyword>
<evidence type="ECO:0000313" key="2">
    <source>
        <dbReference type="EMBL" id="CAI46146.1"/>
    </source>
</evidence>
<name>Q5JPB5_HUMAN</name>
<feature type="chain" id="PRO_5013311490" evidence="1">
    <location>
        <begin position="16"/>
        <end position="175"/>
    </location>
</feature>
<accession>Q5JPB5</accession>
<reference evidence="2" key="1">
    <citation type="submission" date="2005-06" db="EMBL/GenBank/DDBJ databases">
        <authorList>
            <consortium name="The German cDNA Consortium"/>
            <person name="Bahr A."/>
            <person name="Lauber J."/>
            <person name="Mewes H.W."/>
            <person name="Weil B."/>
            <person name="Amid C."/>
            <person name="Osanger A."/>
            <person name="Fobo G."/>
            <person name="Han M."/>
            <person name="Wiemann S."/>
        </authorList>
    </citation>
    <scope>NUCLEOTIDE SEQUENCE</scope>
    <source>
        <tissue evidence="2">Lymph node</tissue>
    </source>
</reference>
<gene>
    <name evidence="2" type="primary">DKFZp667I0321</name>
</gene>
<dbReference type="EMBL" id="AL833668">
    <property type="protein sequence ID" value="CAI46146.1"/>
    <property type="molecule type" value="mRNA"/>
</dbReference>